<proteinExistence type="predicted"/>
<dbReference type="Proteomes" id="UP000276834">
    <property type="component" value="Unassembled WGS sequence"/>
</dbReference>
<protein>
    <submittedName>
        <fullName evidence="1">Uncharacterized protein</fullName>
    </submittedName>
</protein>
<sequence length="59" mass="6711">MQAGLSGWAGGKPERARLHLALGKPLFFTVIRGFVNMCFRNCSYILCMQIYNDLTENRT</sequence>
<comment type="caution">
    <text evidence="1">The sequence shown here is derived from an EMBL/GenBank/DDBJ whole genome shotgun (WGS) entry which is preliminary data.</text>
</comment>
<evidence type="ECO:0000313" key="2">
    <source>
        <dbReference type="Proteomes" id="UP000276834"/>
    </source>
</evidence>
<dbReference type="EMBL" id="QUSF01000001">
    <property type="protein sequence ID" value="RLW13169.1"/>
    <property type="molecule type" value="Genomic_DNA"/>
</dbReference>
<name>A0A3L8T0F6_CHLGU</name>
<dbReference type="AlphaFoldDB" id="A0A3L8T0F6"/>
<accession>A0A3L8T0F6</accession>
<gene>
    <name evidence="1" type="ORF">DV515_00000373</name>
</gene>
<organism evidence="1 2">
    <name type="scientific">Chloebia gouldiae</name>
    <name type="common">Gouldian finch</name>
    <name type="synonym">Erythrura gouldiae</name>
    <dbReference type="NCBI Taxonomy" id="44316"/>
    <lineage>
        <taxon>Eukaryota</taxon>
        <taxon>Metazoa</taxon>
        <taxon>Chordata</taxon>
        <taxon>Craniata</taxon>
        <taxon>Vertebrata</taxon>
        <taxon>Euteleostomi</taxon>
        <taxon>Archelosauria</taxon>
        <taxon>Archosauria</taxon>
        <taxon>Dinosauria</taxon>
        <taxon>Saurischia</taxon>
        <taxon>Theropoda</taxon>
        <taxon>Coelurosauria</taxon>
        <taxon>Aves</taxon>
        <taxon>Neognathae</taxon>
        <taxon>Neoaves</taxon>
        <taxon>Telluraves</taxon>
        <taxon>Australaves</taxon>
        <taxon>Passeriformes</taxon>
        <taxon>Passeroidea</taxon>
        <taxon>Passeridae</taxon>
        <taxon>Chloebia</taxon>
    </lineage>
</organism>
<reference evidence="1 2" key="1">
    <citation type="journal article" date="2018" name="Proc. R. Soc. B">
        <title>A non-coding region near Follistatin controls head colour polymorphism in the Gouldian finch.</title>
        <authorList>
            <person name="Toomey M.B."/>
            <person name="Marques C.I."/>
            <person name="Andrade P."/>
            <person name="Araujo P.M."/>
            <person name="Sabatino S."/>
            <person name="Gazda M.A."/>
            <person name="Afonso S."/>
            <person name="Lopes R.J."/>
            <person name="Corbo J.C."/>
            <person name="Carneiro M."/>
        </authorList>
    </citation>
    <scope>NUCLEOTIDE SEQUENCE [LARGE SCALE GENOMIC DNA]</scope>
    <source>
        <strain evidence="1">Red01</strain>
        <tissue evidence="1">Muscle</tissue>
    </source>
</reference>
<evidence type="ECO:0000313" key="1">
    <source>
        <dbReference type="EMBL" id="RLW13169.1"/>
    </source>
</evidence>
<keyword evidence="2" id="KW-1185">Reference proteome</keyword>